<feature type="chain" id="PRO_5046608392" description="L,D-TPase catalytic domain-containing protein" evidence="9">
    <location>
        <begin position="19"/>
        <end position="327"/>
    </location>
</feature>
<organism evidence="11 12">
    <name type="scientific">Actinocorallia libanotica</name>
    <dbReference type="NCBI Taxonomy" id="46162"/>
    <lineage>
        <taxon>Bacteria</taxon>
        <taxon>Bacillati</taxon>
        <taxon>Actinomycetota</taxon>
        <taxon>Actinomycetes</taxon>
        <taxon>Streptosporangiales</taxon>
        <taxon>Thermomonosporaceae</taxon>
        <taxon>Actinocorallia</taxon>
    </lineage>
</organism>
<evidence type="ECO:0000256" key="6">
    <source>
        <dbReference type="ARBA" id="ARBA00023316"/>
    </source>
</evidence>
<dbReference type="PANTHER" id="PTHR30582">
    <property type="entry name" value="L,D-TRANSPEPTIDASE"/>
    <property type="match status" value="1"/>
</dbReference>
<dbReference type="InterPro" id="IPR041280">
    <property type="entry name" value="Big_10"/>
</dbReference>
<dbReference type="CDD" id="cd13432">
    <property type="entry name" value="LDT_IgD_like_2"/>
    <property type="match status" value="1"/>
</dbReference>
<feature type="active site" description="Proton donor/acceptor" evidence="7">
    <location>
        <position position="250"/>
    </location>
</feature>
<gene>
    <name evidence="11" type="ORF">GCM10009550_08210</name>
</gene>
<keyword evidence="6 7" id="KW-0961">Cell wall biogenesis/degradation</keyword>
<dbReference type="PROSITE" id="PS52029">
    <property type="entry name" value="LD_TPASE"/>
    <property type="match status" value="1"/>
</dbReference>
<feature type="signal peptide" evidence="9">
    <location>
        <begin position="1"/>
        <end position="18"/>
    </location>
</feature>
<evidence type="ECO:0000313" key="12">
    <source>
        <dbReference type="Proteomes" id="UP001500665"/>
    </source>
</evidence>
<evidence type="ECO:0000256" key="5">
    <source>
        <dbReference type="ARBA" id="ARBA00023315"/>
    </source>
</evidence>
<keyword evidence="2" id="KW-0808">Transferase</keyword>
<keyword evidence="4 7" id="KW-0573">Peptidoglycan synthesis</keyword>
<feature type="domain" description="L,D-TPase catalytic" evidence="10">
    <location>
        <begin position="163"/>
        <end position="292"/>
    </location>
</feature>
<dbReference type="InterPro" id="IPR038063">
    <property type="entry name" value="Transpep_catalytic_dom"/>
</dbReference>
<evidence type="ECO:0000256" key="4">
    <source>
        <dbReference type="ARBA" id="ARBA00022984"/>
    </source>
</evidence>
<evidence type="ECO:0000256" key="2">
    <source>
        <dbReference type="ARBA" id="ARBA00022679"/>
    </source>
</evidence>
<protein>
    <recommendedName>
        <fullName evidence="10">L,D-TPase catalytic domain-containing protein</fullName>
    </recommendedName>
</protein>
<evidence type="ECO:0000256" key="3">
    <source>
        <dbReference type="ARBA" id="ARBA00022960"/>
    </source>
</evidence>
<feature type="active site" description="Nucleophile" evidence="7">
    <location>
        <position position="268"/>
    </location>
</feature>
<proteinExistence type="predicted"/>
<name>A0ABN1Q9N2_9ACTN</name>
<evidence type="ECO:0000259" key="10">
    <source>
        <dbReference type="PROSITE" id="PS52029"/>
    </source>
</evidence>
<dbReference type="RefSeq" id="WP_344236815.1">
    <property type="nucleotide sequence ID" value="NZ_BAAAHH010000002.1"/>
</dbReference>
<evidence type="ECO:0000313" key="11">
    <source>
        <dbReference type="EMBL" id="GAA0939582.1"/>
    </source>
</evidence>
<dbReference type="SUPFAM" id="SSF141523">
    <property type="entry name" value="L,D-transpeptidase catalytic domain-like"/>
    <property type="match status" value="1"/>
</dbReference>
<reference evidence="11 12" key="1">
    <citation type="journal article" date="2019" name="Int. J. Syst. Evol. Microbiol.">
        <title>The Global Catalogue of Microorganisms (GCM) 10K type strain sequencing project: providing services to taxonomists for standard genome sequencing and annotation.</title>
        <authorList>
            <consortium name="The Broad Institute Genomics Platform"/>
            <consortium name="The Broad Institute Genome Sequencing Center for Infectious Disease"/>
            <person name="Wu L."/>
            <person name="Ma J."/>
        </authorList>
    </citation>
    <scope>NUCLEOTIDE SEQUENCE [LARGE SCALE GENOMIC DNA]</scope>
    <source>
        <strain evidence="11 12">JCM 10696</strain>
    </source>
</reference>
<dbReference type="EMBL" id="BAAAHH010000002">
    <property type="protein sequence ID" value="GAA0939582.1"/>
    <property type="molecule type" value="Genomic_DNA"/>
</dbReference>
<dbReference type="InterPro" id="IPR005490">
    <property type="entry name" value="LD_TPept_cat_dom"/>
</dbReference>
<evidence type="ECO:0000256" key="1">
    <source>
        <dbReference type="ARBA" id="ARBA00004752"/>
    </source>
</evidence>
<evidence type="ECO:0000256" key="9">
    <source>
        <dbReference type="SAM" id="SignalP"/>
    </source>
</evidence>
<accession>A0ABN1Q9N2</accession>
<keyword evidence="5" id="KW-0012">Acyltransferase</keyword>
<evidence type="ECO:0000256" key="7">
    <source>
        <dbReference type="PROSITE-ProRule" id="PRU01373"/>
    </source>
</evidence>
<dbReference type="PROSITE" id="PS51257">
    <property type="entry name" value="PROKAR_LIPOPROTEIN"/>
    <property type="match status" value="1"/>
</dbReference>
<dbReference type="Pfam" id="PF17964">
    <property type="entry name" value="Big_10"/>
    <property type="match status" value="1"/>
</dbReference>
<sequence length="327" mass="36162">MRGIPLLCSLLILTAGCAASPDVAPAGRPAAEAPSAESAPAERPETARRAAAQTRLLKITDLTPRPGEKVGVGMPIIVRFSHPVPDKKAVERALSVTSTKSTVGAWHWTKNAQGRQLAIFRPKRWWPADQKVVFKAGLQGVKAGKNLVGGADVRSTFTIGDEHVVKANAKTHLAEAYRDGELVRRWKVSMGGGGDRRADGIDYWQTSSGIHLVMDHRKRERMRSGPQDKEDWDTWVEYATRISASGEYVHASNGETWCLGRQNCSHGCVRSSRDDAAWFFRWSYRGDPVVITGTERKLPWNNGWSYHQMPWKQWLAGSALKTPVVTS</sequence>
<dbReference type="Gene3D" id="2.40.440.10">
    <property type="entry name" value="L,D-transpeptidase catalytic domain-like"/>
    <property type="match status" value="1"/>
</dbReference>
<feature type="compositionally biased region" description="Low complexity" evidence="8">
    <location>
        <begin position="24"/>
        <end position="39"/>
    </location>
</feature>
<evidence type="ECO:0000256" key="8">
    <source>
        <dbReference type="SAM" id="MobiDB-lite"/>
    </source>
</evidence>
<dbReference type="Gene3D" id="2.60.40.3710">
    <property type="match status" value="1"/>
</dbReference>
<dbReference type="Pfam" id="PF03734">
    <property type="entry name" value="YkuD"/>
    <property type="match status" value="1"/>
</dbReference>
<keyword evidence="12" id="KW-1185">Reference proteome</keyword>
<dbReference type="InterPro" id="IPR050979">
    <property type="entry name" value="LD-transpeptidase"/>
</dbReference>
<keyword evidence="9" id="KW-0732">Signal</keyword>
<dbReference type="CDD" id="cd16913">
    <property type="entry name" value="YkuD_like"/>
    <property type="match status" value="1"/>
</dbReference>
<keyword evidence="3 7" id="KW-0133">Cell shape</keyword>
<dbReference type="PANTHER" id="PTHR30582:SF2">
    <property type="entry name" value="L,D-TRANSPEPTIDASE YCIB-RELATED"/>
    <property type="match status" value="1"/>
</dbReference>
<dbReference type="Proteomes" id="UP001500665">
    <property type="component" value="Unassembled WGS sequence"/>
</dbReference>
<feature type="region of interest" description="Disordered" evidence="8">
    <location>
        <begin position="23"/>
        <end position="49"/>
    </location>
</feature>
<comment type="caution">
    <text evidence="11">The sequence shown here is derived from an EMBL/GenBank/DDBJ whole genome shotgun (WGS) entry which is preliminary data.</text>
</comment>
<comment type="pathway">
    <text evidence="1 7">Cell wall biogenesis; peptidoglycan biosynthesis.</text>
</comment>